<dbReference type="InterPro" id="IPR011989">
    <property type="entry name" value="ARM-like"/>
</dbReference>
<sequence>MTSLSQLASARTLALGDGRYYRTIVPGVLPIIAVNAQGTTLEVQRWGADFLAETFASPTWPSDAKEPISLTVLEVLNQYLKVDDVGIVKSTIQAAATIYPLVYRHTVSQPHDDGPWKLMLSIKSNILQRMDSAPPGVRICCVKFVQQVVLVQTPGMPVDPRRPEQNDISLTILPRDHPLMPYGNMEAEGSGLLDRLLDIIHGNHGEALLVTATLNALGMLIQRRPMIANRILSSVLSFNPLKLANSPMTPKSKVIIRSIERTTRALLLNVSRRNPDANLHARINQYLDRIARMRIDVFDESNRKRPAPTEPTDGLDTSKRQRLGAVVPNPAPVIPPLPPGPVSFRELYTLNTDANTANFDVQIFQDRETLYRILVPILHSVDEKKLGQALNIVRTRYLAKSEEAARNNANAANGVSVDDDEEEYEPDFEPEDAEQIINRLDSAPPDDGPGPASSAPLAPYKLPEAPPLTEQEAQRYGDMTIRRVFGMLSAIDDASMKSKGSKGGFNRLAATTYDQDASITILCRLATRSAAGLDDPDGNIKSEYEVAKKGSFALSETIRDALFNYIMYDWRRRIDIAINWLNEEWYNDQLQVQAARQKAQAAMNGDAANLPVPKSNYRRCALRLLDGMMAYIESSDKVLVRFISEIPELDREILQRMKKMAEDPERVSLSIMVLQFLYMFRPPVRDITVDVLEDMWRTNDRAKPQAKKLLSKWRPHVLETENEVKMEAMNGSYEVQPVS</sequence>
<evidence type="ECO:0000256" key="2">
    <source>
        <dbReference type="ARBA" id="ARBA00022664"/>
    </source>
</evidence>
<dbReference type="PANTHER" id="PTHR15245:SF20">
    <property type="entry name" value="SYMPLEKIN"/>
    <property type="match status" value="1"/>
</dbReference>
<evidence type="ECO:0000313" key="7">
    <source>
        <dbReference type="Proteomes" id="UP000799324"/>
    </source>
</evidence>
<reference evidence="6" key="1">
    <citation type="journal article" date="2020" name="Stud. Mycol.">
        <title>101 Dothideomycetes genomes: a test case for predicting lifestyles and emergence of pathogens.</title>
        <authorList>
            <person name="Haridas S."/>
            <person name="Albert R."/>
            <person name="Binder M."/>
            <person name="Bloem J."/>
            <person name="Labutti K."/>
            <person name="Salamov A."/>
            <person name="Andreopoulos B."/>
            <person name="Baker S."/>
            <person name="Barry K."/>
            <person name="Bills G."/>
            <person name="Bluhm B."/>
            <person name="Cannon C."/>
            <person name="Castanera R."/>
            <person name="Culley D."/>
            <person name="Daum C."/>
            <person name="Ezra D."/>
            <person name="Gonzalez J."/>
            <person name="Henrissat B."/>
            <person name="Kuo A."/>
            <person name="Liang C."/>
            <person name="Lipzen A."/>
            <person name="Lutzoni F."/>
            <person name="Magnuson J."/>
            <person name="Mondo S."/>
            <person name="Nolan M."/>
            <person name="Ohm R."/>
            <person name="Pangilinan J."/>
            <person name="Park H.-J."/>
            <person name="Ramirez L."/>
            <person name="Alfaro M."/>
            <person name="Sun H."/>
            <person name="Tritt A."/>
            <person name="Yoshinaga Y."/>
            <person name="Zwiers L.-H."/>
            <person name="Turgeon B."/>
            <person name="Goodwin S."/>
            <person name="Spatafora J."/>
            <person name="Crous P."/>
            <person name="Grigoriev I."/>
        </authorList>
    </citation>
    <scope>NUCLEOTIDE SEQUENCE</scope>
    <source>
        <strain evidence="6">CBS 122681</strain>
    </source>
</reference>
<dbReference type="InterPro" id="IPR021850">
    <property type="entry name" value="Symplekin/Pta1"/>
</dbReference>
<protein>
    <recommendedName>
        <fullName evidence="5">Symplekin/Pta1 N-terminal domain-containing protein</fullName>
    </recommendedName>
</protein>
<dbReference type="Gene3D" id="1.25.10.10">
    <property type="entry name" value="Leucine-rich Repeat Variant"/>
    <property type="match status" value="1"/>
</dbReference>
<feature type="domain" description="Symplekin/Pta1 N-terminal" evidence="5">
    <location>
        <begin position="84"/>
        <end position="304"/>
    </location>
</feature>
<dbReference type="Proteomes" id="UP000799324">
    <property type="component" value="Unassembled WGS sequence"/>
</dbReference>
<evidence type="ECO:0000256" key="1">
    <source>
        <dbReference type="ARBA" id="ARBA00004123"/>
    </source>
</evidence>
<evidence type="ECO:0000256" key="3">
    <source>
        <dbReference type="ARBA" id="ARBA00023242"/>
    </source>
</evidence>
<gene>
    <name evidence="6" type="ORF">K491DRAFT_784775</name>
</gene>
<evidence type="ECO:0000256" key="4">
    <source>
        <dbReference type="SAM" id="MobiDB-lite"/>
    </source>
</evidence>
<feature type="region of interest" description="Disordered" evidence="4">
    <location>
        <begin position="408"/>
        <end position="466"/>
    </location>
</feature>
<evidence type="ECO:0000313" key="6">
    <source>
        <dbReference type="EMBL" id="KAF2647359.1"/>
    </source>
</evidence>
<feature type="compositionally biased region" description="Low complexity" evidence="4">
    <location>
        <begin position="441"/>
        <end position="459"/>
    </location>
</feature>
<keyword evidence="7" id="KW-1185">Reference proteome</keyword>
<dbReference type="GO" id="GO:0005847">
    <property type="term" value="C:mRNA cleavage and polyadenylation specificity factor complex"/>
    <property type="evidence" value="ECO:0007669"/>
    <property type="project" value="TreeGrafter"/>
</dbReference>
<dbReference type="GO" id="GO:0006397">
    <property type="term" value="P:mRNA processing"/>
    <property type="evidence" value="ECO:0007669"/>
    <property type="project" value="UniProtKB-KW"/>
</dbReference>
<dbReference type="AlphaFoldDB" id="A0A6A6SHW9"/>
<dbReference type="InterPro" id="IPR032460">
    <property type="entry name" value="Symplekin/Pta1_N"/>
</dbReference>
<dbReference type="Pfam" id="PF11935">
    <property type="entry name" value="SYMPK_PTA1_N"/>
    <property type="match status" value="1"/>
</dbReference>
<proteinExistence type="predicted"/>
<evidence type="ECO:0000259" key="5">
    <source>
        <dbReference type="Pfam" id="PF11935"/>
    </source>
</evidence>
<accession>A0A6A6SHW9</accession>
<feature type="compositionally biased region" description="Acidic residues" evidence="4">
    <location>
        <begin position="417"/>
        <end position="434"/>
    </location>
</feature>
<name>A0A6A6SHW9_9PLEO</name>
<keyword evidence="2" id="KW-0507">mRNA processing</keyword>
<dbReference type="PANTHER" id="PTHR15245">
    <property type="entry name" value="SYMPLEKIN-RELATED"/>
    <property type="match status" value="1"/>
</dbReference>
<comment type="subcellular location">
    <subcellularLocation>
        <location evidence="1">Nucleus</location>
    </subcellularLocation>
</comment>
<dbReference type="EMBL" id="MU004630">
    <property type="protein sequence ID" value="KAF2647359.1"/>
    <property type="molecule type" value="Genomic_DNA"/>
</dbReference>
<organism evidence="6 7">
    <name type="scientific">Lophiostoma macrostomum CBS 122681</name>
    <dbReference type="NCBI Taxonomy" id="1314788"/>
    <lineage>
        <taxon>Eukaryota</taxon>
        <taxon>Fungi</taxon>
        <taxon>Dikarya</taxon>
        <taxon>Ascomycota</taxon>
        <taxon>Pezizomycotina</taxon>
        <taxon>Dothideomycetes</taxon>
        <taxon>Pleosporomycetidae</taxon>
        <taxon>Pleosporales</taxon>
        <taxon>Lophiostomataceae</taxon>
        <taxon>Lophiostoma</taxon>
    </lineage>
</organism>
<keyword evidence="3" id="KW-0539">Nucleus</keyword>
<dbReference type="OrthoDB" id="331600at2759"/>